<organism evidence="2 3">
    <name type="scientific">Svornostia abyssi</name>
    <dbReference type="NCBI Taxonomy" id="2898438"/>
    <lineage>
        <taxon>Bacteria</taxon>
        <taxon>Bacillati</taxon>
        <taxon>Actinomycetota</taxon>
        <taxon>Thermoleophilia</taxon>
        <taxon>Solirubrobacterales</taxon>
        <taxon>Baekduiaceae</taxon>
        <taxon>Svornostia</taxon>
    </lineage>
</organism>
<evidence type="ECO:0000313" key="3">
    <source>
        <dbReference type="Proteomes" id="UP001058860"/>
    </source>
</evidence>
<keyword evidence="3" id="KW-1185">Reference proteome</keyword>
<feature type="chain" id="PRO_5046682740" description="Lipoprotein" evidence="1">
    <location>
        <begin position="17"/>
        <end position="188"/>
    </location>
</feature>
<dbReference type="EMBL" id="CP088295">
    <property type="protein sequence ID" value="UUY03275.1"/>
    <property type="molecule type" value="Genomic_DNA"/>
</dbReference>
<keyword evidence="1" id="KW-0732">Signal</keyword>
<dbReference type="Proteomes" id="UP001058860">
    <property type="component" value="Chromosome"/>
</dbReference>
<accession>A0ABY5PFN5</accession>
<protein>
    <recommendedName>
        <fullName evidence="4">Lipoprotein</fullName>
    </recommendedName>
</protein>
<name>A0ABY5PFN5_9ACTN</name>
<evidence type="ECO:0000256" key="1">
    <source>
        <dbReference type="SAM" id="SignalP"/>
    </source>
</evidence>
<evidence type="ECO:0000313" key="2">
    <source>
        <dbReference type="EMBL" id="UUY03275.1"/>
    </source>
</evidence>
<sequence>MIQPLRSLILATVAVAALFAAGCGNKEDVVLEGKTEGIYLDVGELKYQVQISRQLNPQDTEDREYLTAIPPLERRLKPDETWFGVFLRVQNDTEDTHPLATRFEIEDTQGTIFRPVPLPVVNGYAYRAVAPLEPKEVLPAPNSTAGFGSTGGALLLFKLKVDTLALRPLVLSITPPDGGEKGHVDLDV</sequence>
<gene>
    <name evidence="2" type="ORF">LRS13_21800</name>
</gene>
<evidence type="ECO:0008006" key="4">
    <source>
        <dbReference type="Google" id="ProtNLM"/>
    </source>
</evidence>
<dbReference type="PROSITE" id="PS51257">
    <property type="entry name" value="PROKAR_LIPOPROTEIN"/>
    <property type="match status" value="1"/>
</dbReference>
<reference evidence="3" key="1">
    <citation type="submission" date="2021-11" db="EMBL/GenBank/DDBJ databases">
        <title>Cultivation dependent microbiological survey of springs from the worlds oldest radium mine currently devoted to the extraction of radon-saturated water.</title>
        <authorList>
            <person name="Kapinusova G."/>
            <person name="Smrhova T."/>
            <person name="Strejcek M."/>
            <person name="Suman J."/>
            <person name="Jani K."/>
            <person name="Pajer P."/>
            <person name="Uhlik O."/>
        </authorList>
    </citation>
    <scope>NUCLEOTIDE SEQUENCE [LARGE SCALE GENOMIC DNA]</scope>
    <source>
        <strain evidence="3">J379</strain>
    </source>
</reference>
<proteinExistence type="predicted"/>
<dbReference type="RefSeq" id="WP_353863787.1">
    <property type="nucleotide sequence ID" value="NZ_CP088295.1"/>
</dbReference>
<feature type="signal peptide" evidence="1">
    <location>
        <begin position="1"/>
        <end position="16"/>
    </location>
</feature>